<evidence type="ECO:0000313" key="6">
    <source>
        <dbReference type="EMBL" id="EQD57083.1"/>
    </source>
</evidence>
<dbReference type="InterPro" id="IPR036249">
    <property type="entry name" value="Thioredoxin-like_sf"/>
</dbReference>
<evidence type="ECO:0000256" key="3">
    <source>
        <dbReference type="ARBA" id="ARBA00023157"/>
    </source>
</evidence>
<keyword evidence="3" id="KW-1015">Disulfide bond</keyword>
<dbReference type="PANTHER" id="PTHR45663:SF11">
    <property type="entry name" value="GEO12009P1"/>
    <property type="match status" value="1"/>
</dbReference>
<evidence type="ECO:0000256" key="1">
    <source>
        <dbReference type="ARBA" id="ARBA00022448"/>
    </source>
</evidence>
<feature type="domain" description="Thioredoxin" evidence="5">
    <location>
        <begin position="1"/>
        <end position="116"/>
    </location>
</feature>
<dbReference type="SUPFAM" id="SSF52833">
    <property type="entry name" value="Thioredoxin-like"/>
    <property type="match status" value="1"/>
</dbReference>
<dbReference type="CDD" id="cd02956">
    <property type="entry name" value="ybbN"/>
    <property type="match status" value="1"/>
</dbReference>
<dbReference type="PANTHER" id="PTHR45663">
    <property type="entry name" value="GEO12009P1"/>
    <property type="match status" value="1"/>
</dbReference>
<dbReference type="PROSITE" id="PS00194">
    <property type="entry name" value="THIOREDOXIN_1"/>
    <property type="match status" value="1"/>
</dbReference>
<dbReference type="PIRSF" id="PIRSF000077">
    <property type="entry name" value="Thioredoxin"/>
    <property type="match status" value="1"/>
</dbReference>
<keyword evidence="1" id="KW-0813">Transport</keyword>
<organism evidence="6">
    <name type="scientific">mine drainage metagenome</name>
    <dbReference type="NCBI Taxonomy" id="410659"/>
    <lineage>
        <taxon>unclassified sequences</taxon>
        <taxon>metagenomes</taxon>
        <taxon>ecological metagenomes</taxon>
    </lineage>
</organism>
<dbReference type="GO" id="GO:0005737">
    <property type="term" value="C:cytoplasm"/>
    <property type="evidence" value="ECO:0007669"/>
    <property type="project" value="TreeGrafter"/>
</dbReference>
<dbReference type="Pfam" id="PF00085">
    <property type="entry name" value="Thioredoxin"/>
    <property type="match status" value="1"/>
</dbReference>
<dbReference type="AlphaFoldDB" id="T1AKS4"/>
<dbReference type="Gene3D" id="3.40.30.10">
    <property type="entry name" value="Glutaredoxin"/>
    <property type="match status" value="1"/>
</dbReference>
<evidence type="ECO:0000256" key="2">
    <source>
        <dbReference type="ARBA" id="ARBA00022982"/>
    </source>
</evidence>
<dbReference type="PRINTS" id="PR00421">
    <property type="entry name" value="THIOREDOXIN"/>
</dbReference>
<name>T1AKS4_9ZZZZ</name>
<gene>
    <name evidence="6" type="ORF">B1A_11255</name>
</gene>
<comment type="caution">
    <text evidence="6">The sequence shown here is derived from an EMBL/GenBank/DDBJ whole genome shotgun (WGS) entry which is preliminary data.</text>
</comment>
<keyword evidence="2" id="KW-0249">Electron transport</keyword>
<reference evidence="6" key="1">
    <citation type="submission" date="2013-08" db="EMBL/GenBank/DDBJ databases">
        <authorList>
            <person name="Mendez C."/>
            <person name="Richter M."/>
            <person name="Ferrer M."/>
            <person name="Sanchez J."/>
        </authorList>
    </citation>
    <scope>NUCLEOTIDE SEQUENCE</scope>
</reference>
<proteinExistence type="predicted"/>
<reference evidence="6" key="2">
    <citation type="journal article" date="2014" name="ISME J.">
        <title>Microbial stratification in low pH oxic and suboxic macroscopic growths along an acid mine drainage.</title>
        <authorList>
            <person name="Mendez-Garcia C."/>
            <person name="Mesa V."/>
            <person name="Sprenger R.R."/>
            <person name="Richter M."/>
            <person name="Diez M.S."/>
            <person name="Solano J."/>
            <person name="Bargiela R."/>
            <person name="Golyshina O.V."/>
            <person name="Manteca A."/>
            <person name="Ramos J.L."/>
            <person name="Gallego J.R."/>
            <person name="Llorente I."/>
            <person name="Martins Dos Santos V.A."/>
            <person name="Jensen O.N."/>
            <person name="Pelaez A.I."/>
            <person name="Sanchez J."/>
            <person name="Ferrer M."/>
        </authorList>
    </citation>
    <scope>NUCLEOTIDE SEQUENCE</scope>
</reference>
<sequence length="116" mass="12608">PPPPIALDVTQANFDSEVMQASMQQPVLIDFWAGWCAPCKQLKPILEKLAGEYNGAFRLARIDSDQEMALAGMFGIRSLPTVVLIKDGQPVDGFMGAHARGQRARSFSIVTASSRC</sequence>
<dbReference type="FunFam" id="3.40.30.10:FF:000001">
    <property type="entry name" value="Thioredoxin"/>
    <property type="match status" value="1"/>
</dbReference>
<protein>
    <submittedName>
        <fullName evidence="6">Thioredoxin domain-containing protein</fullName>
    </submittedName>
</protein>
<feature type="non-terminal residue" evidence="6">
    <location>
        <position position="1"/>
    </location>
</feature>
<dbReference type="EMBL" id="AUZX01008040">
    <property type="protein sequence ID" value="EQD57083.1"/>
    <property type="molecule type" value="Genomic_DNA"/>
</dbReference>
<dbReference type="GO" id="GO:0015035">
    <property type="term" value="F:protein-disulfide reductase activity"/>
    <property type="evidence" value="ECO:0007669"/>
    <property type="project" value="InterPro"/>
</dbReference>
<dbReference type="PROSITE" id="PS51352">
    <property type="entry name" value="THIOREDOXIN_2"/>
    <property type="match status" value="1"/>
</dbReference>
<accession>T1AKS4</accession>
<evidence type="ECO:0000256" key="4">
    <source>
        <dbReference type="ARBA" id="ARBA00023284"/>
    </source>
</evidence>
<keyword evidence="4" id="KW-0676">Redox-active center</keyword>
<dbReference type="InterPro" id="IPR017937">
    <property type="entry name" value="Thioredoxin_CS"/>
</dbReference>
<dbReference type="InterPro" id="IPR013766">
    <property type="entry name" value="Thioredoxin_domain"/>
</dbReference>
<evidence type="ECO:0000259" key="5">
    <source>
        <dbReference type="PROSITE" id="PS51352"/>
    </source>
</evidence>
<dbReference type="InterPro" id="IPR005746">
    <property type="entry name" value="Thioredoxin"/>
</dbReference>